<dbReference type="PANTHER" id="PTHR21666">
    <property type="entry name" value="PEPTIDASE-RELATED"/>
    <property type="match status" value="1"/>
</dbReference>
<protein>
    <submittedName>
        <fullName evidence="4">Stage II sporulation protein Q</fullName>
    </submittedName>
</protein>
<gene>
    <name evidence="4" type="primary">spoIIQ</name>
    <name evidence="4" type="ORF">PghCCS26_62840</name>
</gene>
<evidence type="ECO:0000256" key="1">
    <source>
        <dbReference type="SAM" id="MobiDB-lite"/>
    </source>
</evidence>
<evidence type="ECO:0000259" key="3">
    <source>
        <dbReference type="Pfam" id="PF01551"/>
    </source>
</evidence>
<dbReference type="SUPFAM" id="SSF51261">
    <property type="entry name" value="Duplicated hybrid motif"/>
    <property type="match status" value="1"/>
</dbReference>
<dbReference type="CDD" id="cd12797">
    <property type="entry name" value="M23_peptidase"/>
    <property type="match status" value="1"/>
</dbReference>
<dbReference type="EMBL" id="BTCL01000052">
    <property type="protein sequence ID" value="GMK49154.1"/>
    <property type="molecule type" value="Genomic_DNA"/>
</dbReference>
<evidence type="ECO:0000256" key="2">
    <source>
        <dbReference type="SAM" id="Phobius"/>
    </source>
</evidence>
<sequence>MNENQNKTKQESPKNVIGEVSAAKSSNGFKKLLSKKWVTPAAFMAAAAIIVALMWIYQGSDTTKETSATTSENTETVAGSDAAKPDDQALQAERKGEKLEWPVVNKDNLDEVLPYYDVNATSDEKAKAVIQIGDNTLAPHTGVDFADPSDQPFDVLAALSGKVTRVEKHPTNGNVVEISHGDGLVTVYQSLSDIQVAVGDDVKQGTKIAVAGRNDLEKDLGVHLHFSVQENGKSVNPASIVGQSLAQEKK</sequence>
<accession>A0ABQ6NYT1</accession>
<dbReference type="PANTHER" id="PTHR21666:SF291">
    <property type="entry name" value="STAGE II SPORULATION PROTEIN Q"/>
    <property type="match status" value="1"/>
</dbReference>
<feature type="transmembrane region" description="Helical" evidence="2">
    <location>
        <begin position="37"/>
        <end position="57"/>
    </location>
</feature>
<keyword evidence="2" id="KW-1133">Transmembrane helix</keyword>
<dbReference type="Proteomes" id="UP001285921">
    <property type="component" value="Unassembled WGS sequence"/>
</dbReference>
<dbReference type="InterPro" id="IPR011055">
    <property type="entry name" value="Dup_hybrid_motif"/>
</dbReference>
<proteinExistence type="predicted"/>
<organism evidence="4 5">
    <name type="scientific">Paenibacillus glycanilyticus</name>
    <dbReference type="NCBI Taxonomy" id="126569"/>
    <lineage>
        <taxon>Bacteria</taxon>
        <taxon>Bacillati</taxon>
        <taxon>Bacillota</taxon>
        <taxon>Bacilli</taxon>
        <taxon>Bacillales</taxon>
        <taxon>Paenibacillaceae</taxon>
        <taxon>Paenibacillus</taxon>
    </lineage>
</organism>
<keyword evidence="5" id="KW-1185">Reference proteome</keyword>
<dbReference type="RefSeq" id="WP_201002424.1">
    <property type="nucleotide sequence ID" value="NZ_BTCL01000052.1"/>
</dbReference>
<dbReference type="InterPro" id="IPR016047">
    <property type="entry name" value="M23ase_b-sheet_dom"/>
</dbReference>
<keyword evidence="2" id="KW-0812">Transmembrane</keyword>
<name>A0ABQ6NYT1_9BACL</name>
<dbReference type="Pfam" id="PF01551">
    <property type="entry name" value="Peptidase_M23"/>
    <property type="match status" value="1"/>
</dbReference>
<dbReference type="Gene3D" id="2.70.70.10">
    <property type="entry name" value="Glucose Permease (Domain IIA)"/>
    <property type="match status" value="1"/>
</dbReference>
<feature type="domain" description="M23ase beta-sheet core" evidence="3">
    <location>
        <begin position="139"/>
        <end position="237"/>
    </location>
</feature>
<feature type="compositionally biased region" description="Low complexity" evidence="1">
    <location>
        <begin position="65"/>
        <end position="76"/>
    </location>
</feature>
<feature type="region of interest" description="Disordered" evidence="1">
    <location>
        <begin position="63"/>
        <end position="86"/>
    </location>
</feature>
<reference evidence="4 5" key="1">
    <citation type="submission" date="2023-05" db="EMBL/GenBank/DDBJ databases">
        <title>Draft genome of Paenibacillus sp. CCS26.</title>
        <authorList>
            <person name="Akita H."/>
            <person name="Shinto Y."/>
            <person name="Kimura Z."/>
        </authorList>
    </citation>
    <scope>NUCLEOTIDE SEQUENCE [LARGE SCALE GENOMIC DNA]</scope>
    <source>
        <strain evidence="4 5">CCS26</strain>
    </source>
</reference>
<dbReference type="InterPro" id="IPR050570">
    <property type="entry name" value="Cell_wall_metabolism_enzyme"/>
</dbReference>
<comment type="caution">
    <text evidence="4">The sequence shown here is derived from an EMBL/GenBank/DDBJ whole genome shotgun (WGS) entry which is preliminary data.</text>
</comment>
<evidence type="ECO:0000313" key="5">
    <source>
        <dbReference type="Proteomes" id="UP001285921"/>
    </source>
</evidence>
<keyword evidence="2" id="KW-0472">Membrane</keyword>
<evidence type="ECO:0000313" key="4">
    <source>
        <dbReference type="EMBL" id="GMK49154.1"/>
    </source>
</evidence>